<dbReference type="PANTHER" id="PTHR23360">
    <property type="entry name" value="G-PROTEIN COUPLED RECEPTORS FAMILY 1 PROFILE DOMAIN-CONTAINING PROTEIN-RELATED"/>
    <property type="match status" value="1"/>
</dbReference>
<feature type="transmembrane region" description="Helical" evidence="1">
    <location>
        <begin position="23"/>
        <end position="48"/>
    </location>
</feature>
<keyword evidence="1" id="KW-0812">Transmembrane</keyword>
<evidence type="ECO:0000313" key="3">
    <source>
        <dbReference type="Proteomes" id="UP001432027"/>
    </source>
</evidence>
<dbReference type="AlphaFoldDB" id="A0AAV5STV6"/>
<keyword evidence="3" id="KW-1185">Reference proteome</keyword>
<keyword evidence="1" id="KW-1133">Transmembrane helix</keyword>
<sequence length="121" mass="13918">MISYWTQKKLVCGMPAPFHGDSIWLWSKVLHVVNALTVATYFIVWQIVKKLSYLAATKSSNVIFLSLAVVMAFEVSGWFISFTLVNLSWILVENPDKRPPLHYFACLFVNVGMTFKTPMYY</sequence>
<dbReference type="Pfam" id="PF10320">
    <property type="entry name" value="7TM_GPCR_Srsx"/>
    <property type="match status" value="1"/>
</dbReference>
<feature type="non-terminal residue" evidence="2">
    <location>
        <position position="121"/>
    </location>
</feature>
<keyword evidence="1" id="KW-0472">Membrane</keyword>
<feature type="transmembrane region" description="Helical" evidence="1">
    <location>
        <begin position="60"/>
        <end position="81"/>
    </location>
</feature>
<dbReference type="Proteomes" id="UP001432027">
    <property type="component" value="Unassembled WGS sequence"/>
</dbReference>
<gene>
    <name evidence="2" type="ORF">PENTCL1PPCAC_7698</name>
</gene>
<protein>
    <recommendedName>
        <fullName evidence="4">G protein-coupled receptor</fullName>
    </recommendedName>
</protein>
<comment type="caution">
    <text evidence="2">The sequence shown here is derived from an EMBL/GenBank/DDBJ whole genome shotgun (WGS) entry which is preliminary data.</text>
</comment>
<name>A0AAV5STV6_9BILA</name>
<evidence type="ECO:0000313" key="2">
    <source>
        <dbReference type="EMBL" id="GMS85523.1"/>
    </source>
</evidence>
<accession>A0AAV5STV6</accession>
<dbReference type="InterPro" id="IPR019424">
    <property type="entry name" value="7TM_GPCR_Srsx"/>
</dbReference>
<dbReference type="EMBL" id="BTSX01000002">
    <property type="protein sequence ID" value="GMS85523.1"/>
    <property type="molecule type" value="Genomic_DNA"/>
</dbReference>
<dbReference type="InterPro" id="IPR047130">
    <property type="entry name" value="7TM_GPCR_Srsx_nematod"/>
</dbReference>
<dbReference type="PANTHER" id="PTHR23360:SF5">
    <property type="entry name" value="G-PROTEIN COUPLED RECEPTORS FAMILY 1 PROFILE DOMAIN-CONTAINING PROTEIN"/>
    <property type="match status" value="1"/>
</dbReference>
<evidence type="ECO:0000256" key="1">
    <source>
        <dbReference type="SAM" id="Phobius"/>
    </source>
</evidence>
<evidence type="ECO:0008006" key="4">
    <source>
        <dbReference type="Google" id="ProtNLM"/>
    </source>
</evidence>
<organism evidence="2 3">
    <name type="scientific">Pristionchus entomophagus</name>
    <dbReference type="NCBI Taxonomy" id="358040"/>
    <lineage>
        <taxon>Eukaryota</taxon>
        <taxon>Metazoa</taxon>
        <taxon>Ecdysozoa</taxon>
        <taxon>Nematoda</taxon>
        <taxon>Chromadorea</taxon>
        <taxon>Rhabditida</taxon>
        <taxon>Rhabditina</taxon>
        <taxon>Diplogasteromorpha</taxon>
        <taxon>Diplogasteroidea</taxon>
        <taxon>Neodiplogasteridae</taxon>
        <taxon>Pristionchus</taxon>
    </lineage>
</organism>
<proteinExistence type="predicted"/>
<reference evidence="2" key="1">
    <citation type="submission" date="2023-10" db="EMBL/GenBank/DDBJ databases">
        <title>Genome assembly of Pristionchus species.</title>
        <authorList>
            <person name="Yoshida K."/>
            <person name="Sommer R.J."/>
        </authorList>
    </citation>
    <scope>NUCLEOTIDE SEQUENCE</scope>
    <source>
        <strain evidence="2">RS0144</strain>
    </source>
</reference>